<dbReference type="EC" id="3.2.1.23" evidence="4"/>
<feature type="signal peptide" evidence="6">
    <location>
        <begin position="1"/>
        <end position="26"/>
    </location>
</feature>
<dbReference type="InterPro" id="IPR037110">
    <property type="entry name" value="Betagal_dom2_sf"/>
</dbReference>
<keyword evidence="6" id="KW-0732">Signal</keyword>
<dbReference type="Pfam" id="PF01301">
    <property type="entry name" value="Glyco_hydro_35"/>
    <property type="match status" value="1"/>
</dbReference>
<dbReference type="SUPFAM" id="SSF51445">
    <property type="entry name" value="(Trans)glycosidases"/>
    <property type="match status" value="1"/>
</dbReference>
<name>A0ABU1S425_9FLAO</name>
<proteinExistence type="inferred from homology"/>
<evidence type="ECO:0000259" key="7">
    <source>
        <dbReference type="Pfam" id="PF01301"/>
    </source>
</evidence>
<evidence type="ECO:0000256" key="5">
    <source>
        <dbReference type="RuleBase" id="RU003679"/>
    </source>
</evidence>
<dbReference type="PRINTS" id="PR00742">
    <property type="entry name" value="GLHYDRLASE35"/>
</dbReference>
<sequence length="812" mass="91773">MKKKIFFKLSLITALIFCGNICILSAQNTYRIDVSGTAYEVKRGHLDLGAKGLGDESIGVNNFYLERNGKPFIPVIGEFHYSRYPSQYWDQEIKKMKSGGITVIATYVFWNMHEPKEGVFNWSDDFNLRRFVQLCKENKIDLIVRIGPFAHGEIRNGGLPDWLYGRPFEVRSNDSEFLKHTENLYNEIGKQLQGLYYKDGGPIIGIQIENEYQHSAAPWAITYSGAEREYTSARRDRKITQVGVGVNDSGNEFKDYGQTYMKGLKTMAKKAGMDVPLYTATGWGFATIINNGSIPVMAGYAYPFWEDKIKPSPFYLFKDIHKSPDYAPVSYVTEDYPSIAAELGTGMSVLYSRRPRVPGESFLPMMVRTIGSGSNGLGYYMYHGGTTPSNGFYMYSEGFGLSNKSYDYQSPIREFGNTGKGFYELRLMNNFLHFFGEKLAPLYPEIPQTNAQIASSDTSTLRYSVRSDGKRGFLFMHNYQDHVQTKDLKNLQINVTPLGGNIQFPNTGTFTLKSGASAVFPFNMEFGGVEFKSAMVQPLLKFVNKGRNYYVFFSVDGIKPELVLKGNVKTEVKGAKSVFSEENTVISGENGTSFEFTAGESTFLIIPFDKALHTTLSGELGQQYAVISKALVLENGNKLDMISTGTESWQLETYPKAASVTSAEAKISPLKNNDKIFASWNISTTKIVPQLKITQFDDRHFILDAKDLDLSKLNDVFIKFDYRGDRGVCMLNGEIATDNLYTSEAWQLGLKRYQSALKQNEMYFYFMPMQKDAPYLEYLDKNVVPDFLQAKEFLEIKTPEIIPEYKVSVELK</sequence>
<dbReference type="Proteomes" id="UP001261871">
    <property type="component" value="Unassembled WGS sequence"/>
</dbReference>
<comment type="caution">
    <text evidence="8">The sequence shown here is derived from an EMBL/GenBank/DDBJ whole genome shotgun (WGS) entry which is preliminary data.</text>
</comment>
<dbReference type="InterPro" id="IPR001944">
    <property type="entry name" value="Glycoside_Hdrlase_35"/>
</dbReference>
<comment type="similarity">
    <text evidence="1 5">Belongs to the glycosyl hydrolase 35 family.</text>
</comment>
<keyword evidence="3 4" id="KW-0326">Glycosidase</keyword>
<evidence type="ECO:0000256" key="4">
    <source>
        <dbReference type="RuleBase" id="RU000675"/>
    </source>
</evidence>
<dbReference type="InterPro" id="IPR031330">
    <property type="entry name" value="Gly_Hdrlase_35_cat"/>
</dbReference>
<dbReference type="Gene3D" id="3.20.20.80">
    <property type="entry name" value="Glycosidases"/>
    <property type="match status" value="1"/>
</dbReference>
<dbReference type="RefSeq" id="WP_310007367.1">
    <property type="nucleotide sequence ID" value="NZ_JAVDTX010000005.1"/>
</dbReference>
<comment type="catalytic activity">
    <reaction evidence="4">
        <text>Hydrolysis of terminal non-reducing beta-D-galactose residues in beta-D-galactosides.</text>
        <dbReference type="EC" id="3.2.1.23"/>
    </reaction>
</comment>
<keyword evidence="2 4" id="KW-0378">Hydrolase</keyword>
<dbReference type="PANTHER" id="PTHR23421">
    <property type="entry name" value="BETA-GALACTOSIDASE RELATED"/>
    <property type="match status" value="1"/>
</dbReference>
<dbReference type="InterPro" id="IPR017853">
    <property type="entry name" value="GH"/>
</dbReference>
<gene>
    <name evidence="8" type="ORF">J2W95_002486</name>
</gene>
<dbReference type="InterPro" id="IPR019801">
    <property type="entry name" value="Glyco_hydro_35_CS"/>
</dbReference>
<evidence type="ECO:0000256" key="3">
    <source>
        <dbReference type="ARBA" id="ARBA00023295"/>
    </source>
</evidence>
<feature type="domain" description="Glycoside hydrolase 35 catalytic" evidence="7">
    <location>
        <begin position="67"/>
        <end position="429"/>
    </location>
</feature>
<evidence type="ECO:0000313" key="8">
    <source>
        <dbReference type="EMBL" id="MDR6845776.1"/>
    </source>
</evidence>
<dbReference type="PROSITE" id="PS01182">
    <property type="entry name" value="GLYCOSYL_HYDROL_F35"/>
    <property type="match status" value="1"/>
</dbReference>
<evidence type="ECO:0000256" key="1">
    <source>
        <dbReference type="ARBA" id="ARBA00009809"/>
    </source>
</evidence>
<evidence type="ECO:0000313" key="9">
    <source>
        <dbReference type="Proteomes" id="UP001261871"/>
    </source>
</evidence>
<dbReference type="Gene3D" id="2.102.20.10">
    <property type="entry name" value="Beta-galactosidase, domain 2"/>
    <property type="match status" value="1"/>
</dbReference>
<organism evidence="8 9">
    <name type="scientific">Flavobacterium granuli</name>
    <dbReference type="NCBI Taxonomy" id="280093"/>
    <lineage>
        <taxon>Bacteria</taxon>
        <taxon>Pseudomonadati</taxon>
        <taxon>Bacteroidota</taxon>
        <taxon>Flavobacteriia</taxon>
        <taxon>Flavobacteriales</taxon>
        <taxon>Flavobacteriaceae</taxon>
        <taxon>Flavobacterium</taxon>
    </lineage>
</organism>
<dbReference type="EMBL" id="JAVDTX010000005">
    <property type="protein sequence ID" value="MDR6845776.1"/>
    <property type="molecule type" value="Genomic_DNA"/>
</dbReference>
<evidence type="ECO:0000256" key="2">
    <source>
        <dbReference type="ARBA" id="ARBA00022801"/>
    </source>
</evidence>
<feature type="chain" id="PRO_5046708466" description="Beta-galactosidase" evidence="6">
    <location>
        <begin position="27"/>
        <end position="812"/>
    </location>
</feature>
<accession>A0ABU1S425</accession>
<protein>
    <recommendedName>
        <fullName evidence="4">Beta-galactosidase</fullName>
        <ecNumber evidence="4">3.2.1.23</ecNumber>
    </recommendedName>
</protein>
<keyword evidence="9" id="KW-1185">Reference proteome</keyword>
<reference evidence="8 9" key="1">
    <citation type="submission" date="2023-07" db="EMBL/GenBank/DDBJ databases">
        <title>Sorghum-associated microbial communities from plants grown in Nebraska, USA.</title>
        <authorList>
            <person name="Schachtman D."/>
        </authorList>
    </citation>
    <scope>NUCLEOTIDE SEQUENCE [LARGE SCALE GENOMIC DNA]</scope>
    <source>
        <strain evidence="8 9">BE124</strain>
    </source>
</reference>
<evidence type="ECO:0000256" key="6">
    <source>
        <dbReference type="SAM" id="SignalP"/>
    </source>
</evidence>